<dbReference type="SUPFAM" id="SSF48019">
    <property type="entry name" value="post-AAA+ oligomerization domain-like"/>
    <property type="match status" value="1"/>
</dbReference>
<dbReference type="Pfam" id="PF12169">
    <property type="entry name" value="DNA_pol3_gamma3"/>
    <property type="match status" value="1"/>
</dbReference>
<dbReference type="InterPro" id="IPR008921">
    <property type="entry name" value="DNA_pol3_clamp-load_cplx_C"/>
</dbReference>
<gene>
    <name evidence="8" type="ORF">PHJA_002464400</name>
</gene>
<dbReference type="InterPro" id="IPR054506">
    <property type="entry name" value="DnaA_N-like_STI"/>
</dbReference>
<evidence type="ECO:0000256" key="1">
    <source>
        <dbReference type="ARBA" id="ARBA00006360"/>
    </source>
</evidence>
<feature type="domain" description="STICHEL DnaA-N-like alpha-beta" evidence="7">
    <location>
        <begin position="509"/>
        <end position="586"/>
    </location>
</feature>
<dbReference type="CDD" id="cd18137">
    <property type="entry name" value="HLD_clamp_pol_III_gamma_tau"/>
    <property type="match status" value="1"/>
</dbReference>
<dbReference type="Pfam" id="PF21960">
    <property type="entry name" value="RCF1-5-like_lid"/>
    <property type="match status" value="1"/>
</dbReference>
<dbReference type="InterPro" id="IPR027417">
    <property type="entry name" value="P-loop_NTPase"/>
</dbReference>
<sequence>MTGAARNRILKDANGDISNHLHTHIHLTNCIHLKNHMHNTNKLKPILPNAKRPVRAERSGERGRELRKGISVIPYMSENLNSSTKSDNGEDFPLLLDASRSGELGIFADNLFNKQEIASEPERGPHEHRGLRRQCTNGNQSLAQKYMPRTFKDIVGQHLVVRALTNAIAKRKVGSLYVFYGPRGTGKTTCARIFARALNCRSKENPKPCGLCDSCVQGHDFKEIISPVRGFDFGLFDNTTSRYKVLVFDECDTFSPDRWSAILRAVDRAPGRAVFVLVCSRLDVLPRVVISRCQKFGFNKLKDAEIIYALQWIATKENLEIDKDALKLIASRSNGSLRDAEMTLEQLSLLGPKISLRLVQELVGIISDEKLVELLDLALSADTVNTVKNVRDIMDSGVEPLVLMSQLATVITDILVGSYVIVTERPGMKFFQRQALSRDDMEKLRQALKTLSEAEKQLRVSNDRMTWLTAALLRLAPDQHYTDHASLYHSPLVLDNSISREGPRKLLHHGIEEIWLEVLEKIPINSVREFMHREGKLVSLGYGSALNVQLQFDSQLTKSEAEKYRSHILQAFKSVLGSHVTIEITCESRKDIGNLVFLTSNGTRNKETSYGAANNTPEIVEFEASPRELGDNNQSLNLVRGKISLGHVINHAELEVAEVEVSAWSRSLEVAAWSHITYFYSWLYK</sequence>
<evidence type="ECO:0000256" key="3">
    <source>
        <dbReference type="ARBA" id="ARBA00022741"/>
    </source>
</evidence>
<keyword evidence="4" id="KW-0862">Zinc</keyword>
<evidence type="ECO:0000259" key="6">
    <source>
        <dbReference type="Pfam" id="PF12169"/>
    </source>
</evidence>
<dbReference type="GO" id="GO:0046872">
    <property type="term" value="F:metal ion binding"/>
    <property type="evidence" value="ECO:0007669"/>
    <property type="project" value="UniProtKB-KW"/>
</dbReference>
<proteinExistence type="inferred from homology"/>
<name>A0A830D7T2_9LAMI</name>
<dbReference type="Gene3D" id="3.40.50.300">
    <property type="entry name" value="P-loop containing nucleotide triphosphate hydrolases"/>
    <property type="match status" value="1"/>
</dbReference>
<dbReference type="GO" id="GO:0003677">
    <property type="term" value="F:DNA binding"/>
    <property type="evidence" value="ECO:0007669"/>
    <property type="project" value="InterPro"/>
</dbReference>
<keyword evidence="3" id="KW-0547">Nucleotide-binding</keyword>
<evidence type="ECO:0000256" key="2">
    <source>
        <dbReference type="ARBA" id="ARBA00022723"/>
    </source>
</evidence>
<dbReference type="PANTHER" id="PTHR11669">
    <property type="entry name" value="REPLICATION FACTOR C / DNA POLYMERASE III GAMMA-TAU SUBUNIT"/>
    <property type="match status" value="1"/>
</dbReference>
<dbReference type="Gene3D" id="1.10.8.60">
    <property type="match status" value="1"/>
</dbReference>
<evidence type="ECO:0000313" key="9">
    <source>
        <dbReference type="Proteomes" id="UP000653305"/>
    </source>
</evidence>
<evidence type="ECO:0000256" key="5">
    <source>
        <dbReference type="ARBA" id="ARBA00022840"/>
    </source>
</evidence>
<dbReference type="Pfam" id="PF13177">
    <property type="entry name" value="DNA_pol3_delta2"/>
    <property type="match status" value="1"/>
</dbReference>
<dbReference type="GO" id="GO:0003689">
    <property type="term" value="F:DNA clamp loader activity"/>
    <property type="evidence" value="ECO:0007669"/>
    <property type="project" value="TreeGrafter"/>
</dbReference>
<dbReference type="Pfam" id="PF23007">
    <property type="entry name" value="DnaA_N-like_STI"/>
    <property type="match status" value="1"/>
</dbReference>
<keyword evidence="5" id="KW-0067">ATP-binding</keyword>
<comment type="caution">
    <text evidence="8">The sequence shown here is derived from an EMBL/GenBank/DDBJ whole genome shotgun (WGS) entry which is preliminary data.</text>
</comment>
<dbReference type="GO" id="GO:0005524">
    <property type="term" value="F:ATP binding"/>
    <property type="evidence" value="ECO:0007669"/>
    <property type="project" value="UniProtKB-KW"/>
</dbReference>
<evidence type="ECO:0000256" key="4">
    <source>
        <dbReference type="ARBA" id="ARBA00022833"/>
    </source>
</evidence>
<dbReference type="CDD" id="cd00009">
    <property type="entry name" value="AAA"/>
    <property type="match status" value="1"/>
</dbReference>
<dbReference type="GO" id="GO:0005663">
    <property type="term" value="C:DNA replication factor C complex"/>
    <property type="evidence" value="ECO:0007669"/>
    <property type="project" value="TreeGrafter"/>
</dbReference>
<feature type="domain" description="DNA polymerase III gamma subunit" evidence="6">
    <location>
        <begin position="355"/>
        <end position="477"/>
    </location>
</feature>
<comment type="similarity">
    <text evidence="1">Belongs to the DnaX/STICHEL family.</text>
</comment>
<dbReference type="OrthoDB" id="1906110at2759"/>
<evidence type="ECO:0000313" key="8">
    <source>
        <dbReference type="EMBL" id="GFQ03206.1"/>
    </source>
</evidence>
<keyword evidence="9" id="KW-1185">Reference proteome</keyword>
<dbReference type="GO" id="GO:0006281">
    <property type="term" value="P:DNA repair"/>
    <property type="evidence" value="ECO:0007669"/>
    <property type="project" value="TreeGrafter"/>
</dbReference>
<keyword evidence="2" id="KW-0479">Metal-binding</keyword>
<dbReference type="GO" id="GO:0006261">
    <property type="term" value="P:DNA-templated DNA replication"/>
    <property type="evidence" value="ECO:0007669"/>
    <property type="project" value="TreeGrafter"/>
</dbReference>
<dbReference type="AlphaFoldDB" id="A0A830D7T2"/>
<reference evidence="8" key="1">
    <citation type="submission" date="2020-07" db="EMBL/GenBank/DDBJ databases">
        <title>Ethylene signaling mediates host invasion by parasitic plants.</title>
        <authorList>
            <person name="Yoshida S."/>
        </authorList>
    </citation>
    <scope>NUCLEOTIDE SEQUENCE</scope>
    <source>
        <strain evidence="8">Okayama</strain>
    </source>
</reference>
<evidence type="ECO:0000259" key="7">
    <source>
        <dbReference type="Pfam" id="PF23007"/>
    </source>
</evidence>
<dbReference type="InterPro" id="IPR022754">
    <property type="entry name" value="DNA_pol_III_gamma-3"/>
</dbReference>
<protein>
    <submittedName>
        <fullName evidence="8">Protein stichel-like 3</fullName>
    </submittedName>
</protein>
<dbReference type="Proteomes" id="UP000653305">
    <property type="component" value="Unassembled WGS sequence"/>
</dbReference>
<dbReference type="InterPro" id="IPR050238">
    <property type="entry name" value="DNA_Rep/Repair_Clamp_Loader"/>
</dbReference>
<dbReference type="SUPFAM" id="SSF52540">
    <property type="entry name" value="P-loop containing nucleoside triphosphate hydrolases"/>
    <property type="match status" value="1"/>
</dbReference>
<accession>A0A830D7T2</accession>
<dbReference type="GO" id="GO:0003887">
    <property type="term" value="F:DNA-directed DNA polymerase activity"/>
    <property type="evidence" value="ECO:0007669"/>
    <property type="project" value="InterPro"/>
</dbReference>
<dbReference type="InterPro" id="IPR045085">
    <property type="entry name" value="HLD_clamp_pol_III_gamma_tau"/>
</dbReference>
<organism evidence="8 9">
    <name type="scientific">Phtheirospermum japonicum</name>
    <dbReference type="NCBI Taxonomy" id="374723"/>
    <lineage>
        <taxon>Eukaryota</taxon>
        <taxon>Viridiplantae</taxon>
        <taxon>Streptophyta</taxon>
        <taxon>Embryophyta</taxon>
        <taxon>Tracheophyta</taxon>
        <taxon>Spermatophyta</taxon>
        <taxon>Magnoliopsida</taxon>
        <taxon>eudicotyledons</taxon>
        <taxon>Gunneridae</taxon>
        <taxon>Pentapetalae</taxon>
        <taxon>asterids</taxon>
        <taxon>lamiids</taxon>
        <taxon>Lamiales</taxon>
        <taxon>Orobanchaceae</taxon>
        <taxon>Orobanchaceae incertae sedis</taxon>
        <taxon>Phtheirospermum</taxon>
    </lineage>
</organism>
<dbReference type="EMBL" id="BMAC01000807">
    <property type="protein sequence ID" value="GFQ03206.1"/>
    <property type="molecule type" value="Genomic_DNA"/>
</dbReference>
<dbReference type="PANTHER" id="PTHR11669:SF46">
    <property type="entry name" value="PROTEIN STICHEL-LIKE 3"/>
    <property type="match status" value="1"/>
</dbReference>
<dbReference type="Gene3D" id="1.20.272.10">
    <property type="match status" value="1"/>
</dbReference>
<dbReference type="FunFam" id="1.10.8.60:FF:000013">
    <property type="entry name" value="DNA polymerase III subunit gamma/tau"/>
    <property type="match status" value="1"/>
</dbReference>